<evidence type="ECO:0000313" key="11">
    <source>
        <dbReference type="Proteomes" id="UP000694424"/>
    </source>
</evidence>
<keyword evidence="4" id="KW-0862">Zinc</keyword>
<evidence type="ECO:0000256" key="7">
    <source>
        <dbReference type="SAM" id="Coils"/>
    </source>
</evidence>
<evidence type="ECO:0000256" key="2">
    <source>
        <dbReference type="ARBA" id="ARBA00022723"/>
    </source>
</evidence>
<dbReference type="Gene3D" id="3.30.40.100">
    <property type="match status" value="1"/>
</dbReference>
<feature type="region of interest" description="Disordered" evidence="8">
    <location>
        <begin position="700"/>
        <end position="726"/>
    </location>
</feature>
<dbReference type="Pfam" id="PF07496">
    <property type="entry name" value="zf-CW"/>
    <property type="match status" value="1"/>
</dbReference>
<reference evidence="10" key="1">
    <citation type="submission" date="2025-08" db="UniProtKB">
        <authorList>
            <consortium name="Ensembl"/>
        </authorList>
    </citation>
    <scope>IDENTIFICATION</scope>
</reference>
<dbReference type="PANTHER" id="PTHR23337:SF7">
    <property type="entry name" value="ATPASE MORC2"/>
    <property type="match status" value="1"/>
</dbReference>
<evidence type="ECO:0000256" key="1">
    <source>
        <dbReference type="ARBA" id="ARBA00004123"/>
    </source>
</evidence>
<dbReference type="InterPro" id="IPR041006">
    <property type="entry name" value="Morc_S5"/>
</dbReference>
<evidence type="ECO:0000259" key="9">
    <source>
        <dbReference type="PROSITE" id="PS51050"/>
    </source>
</evidence>
<dbReference type="InterPro" id="IPR056360">
    <property type="entry name" value="Chromo_MORC2_6th"/>
</dbReference>
<dbReference type="Pfam" id="PF17942">
    <property type="entry name" value="Morc6_S5"/>
    <property type="match status" value="1"/>
</dbReference>
<dbReference type="FunFam" id="3.30.40.100:FF:000001">
    <property type="entry name" value="MORC family CW-type zinc finger protein 2"/>
    <property type="match status" value="1"/>
</dbReference>
<keyword evidence="6" id="KW-0539">Nucleus</keyword>
<evidence type="ECO:0000256" key="5">
    <source>
        <dbReference type="ARBA" id="ARBA00023054"/>
    </source>
</evidence>
<comment type="subcellular location">
    <subcellularLocation>
        <location evidence="1">Nucleus</location>
    </subcellularLocation>
</comment>
<feature type="compositionally biased region" description="Polar residues" evidence="8">
    <location>
        <begin position="700"/>
        <end position="712"/>
    </location>
</feature>
<dbReference type="GO" id="GO:0008270">
    <property type="term" value="F:zinc ion binding"/>
    <property type="evidence" value="ECO:0007669"/>
    <property type="project" value="UniProtKB-KW"/>
</dbReference>
<keyword evidence="11" id="KW-1185">Reference proteome</keyword>
<feature type="coiled-coil region" evidence="7">
    <location>
        <begin position="935"/>
        <end position="969"/>
    </location>
</feature>
<feature type="compositionally biased region" description="Polar residues" evidence="8">
    <location>
        <begin position="635"/>
        <end position="653"/>
    </location>
</feature>
<dbReference type="Proteomes" id="UP000694424">
    <property type="component" value="Unplaced"/>
</dbReference>
<dbReference type="AlphaFoldDB" id="A0A8B9P1U7"/>
<keyword evidence="2" id="KW-0479">Metal-binding</keyword>
<sequence>GALAELVDNARYVSEILTSSSLAERREDLRGGFMLCFLDDGTGMDSSEAASVIQFGKSAKRSPESTQIGQYGNGLKSGSMRIGKDFILFTKKDNTMTCLFLSRTFHEEEGIDEVIVPLPTWNTQSGEPVTDNVEKFAIETELIYKYSPFKSEQEVMEQFNKIHGEKGTLVIIFNLKLMDNGEPELDVTSDLRDIQMAETPPEGTKPERRSFRAYAAVLYIDPRMRIFINGHKVQTKRLSCCLYKPRMYKYTSNRFKTRAEQEVKKAEHMARIAEEKAREAESKARALELRLGGDLTRESRVTLRQVQNSAITMRREADVKKRIKDAKQRALKEPKELNFIFGVNIEQRELDGMFIYNCSRLIKMYEKVGPQLEGGMACGGVVGVVDVPYLVLEPTHNKQDFADAKEYRHLLKAMGEHLAQYWKDVAIAQRGIIKFWDEFGYLSANWNQPPSSELRYKRRRAMEIPTTIQCDVCLKWRTLPFQLSSVEKNYPDSWVCSMNPDPEQDRCEAAEQKQKVPLGTLKKDSKSQEEKQKQLTEKIRQQQEKLEALQKTTPIRSQADLKKLPLEVTTRPSLTRPQRPRSPPLPDVIKNAPSRPPPSKPLPKSTSQQKKSSPAQPTVSTPKVASVLSKEEASTSRTHQHTVTAGKSNSTLRTLAKQATAAKPPSAVLQSPKSPRETPSPKTAKVPVLKKSVAVKCTQASTTRKRTLNTTEDGSEEEVEQKKEKTKRGKFVVVKEEKKDSSEVVVEVRTAGIQMFANTFNVFLLSDKGLHVEVRVNKEWFTGRVTAVEMGKNAVRWKVKFDYVPTDTTPRDRWVEKGSEDVRLMKPPSPEYQTPDTQQEEEVIAAEPSTSDCVRIEPDTTGPSSSQETVDLLVQILRNCLRYFLPPNFPISKKELSSMSSEELMAFPLKEYFKQYEVGLQNLCNSYQTRADARAKACEENLRNSEKKLKETEEKLQKLRTNIVALLQKVQEDIDINTDDELDAYIEDLITKGD</sequence>
<dbReference type="PROSITE" id="PS51050">
    <property type="entry name" value="ZF_CW"/>
    <property type="match status" value="1"/>
</dbReference>
<dbReference type="Ensembl" id="ENSAOWT00000003542.1">
    <property type="protein sequence ID" value="ENSAOWP00000003099.1"/>
    <property type="gene ID" value="ENSAOWG00000002080.1"/>
</dbReference>
<evidence type="ECO:0000313" key="10">
    <source>
        <dbReference type="Ensembl" id="ENSAOWP00000003099.1"/>
    </source>
</evidence>
<keyword evidence="3" id="KW-0863">Zinc-finger</keyword>
<accession>A0A8B9P1U7</accession>
<feature type="region of interest" description="Disordered" evidence="8">
    <location>
        <begin position="502"/>
        <end position="687"/>
    </location>
</feature>
<protein>
    <submittedName>
        <fullName evidence="10">MORC family CW-type zinc finger 2</fullName>
    </submittedName>
</protein>
<dbReference type="Pfam" id="PF23327">
    <property type="entry name" value="Chromo_MORC2_6th"/>
    <property type="match status" value="1"/>
</dbReference>
<feature type="compositionally biased region" description="Low complexity" evidence="8">
    <location>
        <begin position="602"/>
        <end position="617"/>
    </location>
</feature>
<evidence type="ECO:0000256" key="4">
    <source>
        <dbReference type="ARBA" id="ARBA00022833"/>
    </source>
</evidence>
<organism evidence="10 11">
    <name type="scientific">Apteryx owenii</name>
    <name type="common">Little spotted kiwi</name>
    <dbReference type="NCBI Taxonomy" id="8824"/>
    <lineage>
        <taxon>Eukaryota</taxon>
        <taxon>Metazoa</taxon>
        <taxon>Chordata</taxon>
        <taxon>Craniata</taxon>
        <taxon>Vertebrata</taxon>
        <taxon>Euteleostomi</taxon>
        <taxon>Archelosauria</taxon>
        <taxon>Archosauria</taxon>
        <taxon>Dinosauria</taxon>
        <taxon>Saurischia</taxon>
        <taxon>Theropoda</taxon>
        <taxon>Coelurosauria</taxon>
        <taxon>Aves</taxon>
        <taxon>Palaeognathae</taxon>
        <taxon>Apterygiformes</taxon>
        <taxon>Apterygidae</taxon>
        <taxon>Apteryx</taxon>
    </lineage>
</organism>
<dbReference type="PANTHER" id="PTHR23337">
    <property type="entry name" value="ZINC FINGER CW-TYPE COILED-COIL DOMAIN PROTEIN 1"/>
    <property type="match status" value="1"/>
</dbReference>
<dbReference type="SUPFAM" id="SSF55874">
    <property type="entry name" value="ATPase domain of HSP90 chaperone/DNA topoisomerase II/histidine kinase"/>
    <property type="match status" value="1"/>
</dbReference>
<evidence type="ECO:0000256" key="8">
    <source>
        <dbReference type="SAM" id="MobiDB-lite"/>
    </source>
</evidence>
<name>A0A8B9P1U7_APTOW</name>
<dbReference type="InterPro" id="IPR036890">
    <property type="entry name" value="HATPase_C_sf"/>
</dbReference>
<dbReference type="InterPro" id="IPR011124">
    <property type="entry name" value="Znf_CW"/>
</dbReference>
<dbReference type="Pfam" id="PF13589">
    <property type="entry name" value="HATPase_c_3"/>
    <property type="match status" value="1"/>
</dbReference>
<proteinExistence type="predicted"/>
<feature type="compositionally biased region" description="Basic and acidic residues" evidence="8">
    <location>
        <begin position="503"/>
        <end position="514"/>
    </location>
</feature>
<feature type="compositionally biased region" description="Basic and acidic residues" evidence="8">
    <location>
        <begin position="521"/>
        <end position="548"/>
    </location>
</feature>
<feature type="domain" description="CW-type" evidence="9">
    <location>
        <begin position="461"/>
        <end position="515"/>
    </location>
</feature>
<evidence type="ECO:0000256" key="3">
    <source>
        <dbReference type="ARBA" id="ARBA00022771"/>
    </source>
</evidence>
<keyword evidence="5 7" id="KW-0175">Coiled coil</keyword>
<feature type="coiled-coil region" evidence="7">
    <location>
        <begin position="256"/>
        <end position="290"/>
    </location>
</feature>
<evidence type="ECO:0000256" key="6">
    <source>
        <dbReference type="ARBA" id="ARBA00023242"/>
    </source>
</evidence>
<dbReference type="GO" id="GO:0005634">
    <property type="term" value="C:nucleus"/>
    <property type="evidence" value="ECO:0007669"/>
    <property type="project" value="UniProtKB-SubCell"/>
</dbReference>
<reference evidence="10" key="2">
    <citation type="submission" date="2025-09" db="UniProtKB">
        <authorList>
            <consortium name="Ensembl"/>
        </authorList>
    </citation>
    <scope>IDENTIFICATION</scope>
</reference>